<evidence type="ECO:0008006" key="4">
    <source>
        <dbReference type="Google" id="ProtNLM"/>
    </source>
</evidence>
<keyword evidence="1" id="KW-0472">Membrane</keyword>
<accession>T5LSC2</accession>
<gene>
    <name evidence="2" type="ORF">HMPREF0446_01720</name>
</gene>
<protein>
    <recommendedName>
        <fullName evidence="4">DUF4044 domain-containing protein</fullName>
    </recommendedName>
</protein>
<sequence length="47" mass="5621">MSRKPRKKQKRNLSTMEKITRVVVWFMLLATLGVIVFQFAMTVMNYK</sequence>
<evidence type="ECO:0000313" key="2">
    <source>
        <dbReference type="EMBL" id="EQM96947.1"/>
    </source>
</evidence>
<name>T5LSC2_9LACT</name>
<keyword evidence="3" id="KW-1185">Reference proteome</keyword>
<proteinExistence type="predicted"/>
<evidence type="ECO:0000256" key="1">
    <source>
        <dbReference type="SAM" id="Phobius"/>
    </source>
</evidence>
<evidence type="ECO:0000313" key="3">
    <source>
        <dbReference type="Proteomes" id="UP000002939"/>
    </source>
</evidence>
<dbReference type="RefSeq" id="WP_020991322.1">
    <property type="nucleotide sequence ID" value="NZ_KI391971.1"/>
</dbReference>
<organism evidence="2 3">
    <name type="scientific">Granulicatella elegans ATCC 700633</name>
    <dbReference type="NCBI Taxonomy" id="626369"/>
    <lineage>
        <taxon>Bacteria</taxon>
        <taxon>Bacillati</taxon>
        <taxon>Bacillota</taxon>
        <taxon>Bacilli</taxon>
        <taxon>Lactobacillales</taxon>
        <taxon>Carnobacteriaceae</taxon>
        <taxon>Granulicatella</taxon>
    </lineage>
</organism>
<comment type="caution">
    <text evidence="2">The sequence shown here is derived from an EMBL/GenBank/DDBJ whole genome shotgun (WGS) entry which is preliminary data.</text>
</comment>
<dbReference type="Proteomes" id="UP000002939">
    <property type="component" value="Unassembled WGS sequence"/>
</dbReference>
<reference evidence="2" key="1">
    <citation type="submission" date="2011-10" db="EMBL/GenBank/DDBJ databases">
        <title>The Genome Sequence of Granulicatella elegans ATCC 700633.</title>
        <authorList>
            <consortium name="The Broad Institute Genome Sequencing Platform"/>
            <consortium name="The Broad Institute Genome Sequencing Center for Infectious Disease"/>
            <person name="Earl A."/>
            <person name="Ward D."/>
            <person name="Feldgarden M."/>
            <person name="Gevers D."/>
            <person name="Sibley C.D."/>
            <person name="Field T.R."/>
            <person name="Grinwis M."/>
            <person name="Eshaghurshan C.S."/>
            <person name="Surette M.G."/>
            <person name="Young S.K."/>
            <person name="Zeng Q."/>
            <person name="Gargeya S."/>
            <person name="Fitzgerald M."/>
            <person name="Haas B."/>
            <person name="Abouelleil A."/>
            <person name="Alvarado L."/>
            <person name="Arachchi H.M."/>
            <person name="Berlin A."/>
            <person name="Brown A."/>
            <person name="Chapman S.B."/>
            <person name="Chen Z."/>
            <person name="Dunbar C."/>
            <person name="Freedman E."/>
            <person name="Gearin G."/>
            <person name="Goldberg J."/>
            <person name="Griggs A."/>
            <person name="Gujja S."/>
            <person name="Heiman D."/>
            <person name="Howarth C."/>
            <person name="Larson L."/>
            <person name="Lui A."/>
            <person name="MacDonald P.J.P."/>
            <person name="Montmayeur A."/>
            <person name="Murphy C."/>
            <person name="Neiman D."/>
            <person name="Pearson M."/>
            <person name="Priest M."/>
            <person name="Roberts A."/>
            <person name="Saif S."/>
            <person name="Shea T."/>
            <person name="Shenoy N."/>
            <person name="Sisk P."/>
            <person name="Stolte C."/>
            <person name="Sykes S."/>
            <person name="Wortman J."/>
            <person name="Nusbaum C."/>
            <person name="Birren B."/>
        </authorList>
    </citation>
    <scope>NUCLEOTIDE SEQUENCE [LARGE SCALE GENOMIC DNA]</scope>
    <source>
        <strain evidence="2">ATCC 700633</strain>
    </source>
</reference>
<dbReference type="AlphaFoldDB" id="T5LSC2"/>
<keyword evidence="1" id="KW-0812">Transmembrane</keyword>
<dbReference type="HOGENOM" id="CLU_3234209_0_0_9"/>
<dbReference type="InterPro" id="IPR025270">
    <property type="entry name" value="DUF4044"/>
</dbReference>
<keyword evidence="1" id="KW-1133">Transmembrane helix</keyword>
<dbReference type="EMBL" id="ACRF02000013">
    <property type="protein sequence ID" value="EQM96947.1"/>
    <property type="molecule type" value="Genomic_DNA"/>
</dbReference>
<dbReference type="Pfam" id="PF13253">
    <property type="entry name" value="DUF4044"/>
    <property type="match status" value="1"/>
</dbReference>
<feature type="transmembrane region" description="Helical" evidence="1">
    <location>
        <begin position="21"/>
        <end position="41"/>
    </location>
</feature>